<accession>A0A5B7GDV3</accession>
<comment type="caution">
    <text evidence="2">The sequence shown here is derived from an EMBL/GenBank/DDBJ whole genome shotgun (WGS) entry which is preliminary data.</text>
</comment>
<evidence type="ECO:0000313" key="2">
    <source>
        <dbReference type="EMBL" id="MPC55463.1"/>
    </source>
</evidence>
<evidence type="ECO:0000313" key="3">
    <source>
        <dbReference type="Proteomes" id="UP000324222"/>
    </source>
</evidence>
<dbReference type="AlphaFoldDB" id="A0A5B7GDV3"/>
<proteinExistence type="predicted"/>
<dbReference type="Proteomes" id="UP000324222">
    <property type="component" value="Unassembled WGS sequence"/>
</dbReference>
<name>A0A5B7GDV3_PORTR</name>
<protein>
    <submittedName>
        <fullName evidence="2">Uncharacterized protein</fullName>
    </submittedName>
</protein>
<evidence type="ECO:0000256" key="1">
    <source>
        <dbReference type="SAM" id="MobiDB-lite"/>
    </source>
</evidence>
<gene>
    <name evidence="2" type="ORF">E2C01_049398</name>
</gene>
<reference evidence="2 3" key="1">
    <citation type="submission" date="2019-05" db="EMBL/GenBank/DDBJ databases">
        <title>Another draft genome of Portunus trituberculatus and its Hox gene families provides insights of decapod evolution.</title>
        <authorList>
            <person name="Jeong J.-H."/>
            <person name="Song I."/>
            <person name="Kim S."/>
            <person name="Choi T."/>
            <person name="Kim D."/>
            <person name="Ryu S."/>
            <person name="Kim W."/>
        </authorList>
    </citation>
    <scope>NUCLEOTIDE SEQUENCE [LARGE SCALE GENOMIC DNA]</scope>
    <source>
        <tissue evidence="2">Muscle</tissue>
    </source>
</reference>
<sequence>MYASMPDTITSVMRSAQRWVSDMEAEIIPGKISIIPPPPQVPPAGTGKNGKGTVTLGDPVEGLEK</sequence>
<feature type="region of interest" description="Disordered" evidence="1">
    <location>
        <begin position="32"/>
        <end position="65"/>
    </location>
</feature>
<organism evidence="2 3">
    <name type="scientific">Portunus trituberculatus</name>
    <name type="common">Swimming crab</name>
    <name type="synonym">Neptunus trituberculatus</name>
    <dbReference type="NCBI Taxonomy" id="210409"/>
    <lineage>
        <taxon>Eukaryota</taxon>
        <taxon>Metazoa</taxon>
        <taxon>Ecdysozoa</taxon>
        <taxon>Arthropoda</taxon>
        <taxon>Crustacea</taxon>
        <taxon>Multicrustacea</taxon>
        <taxon>Malacostraca</taxon>
        <taxon>Eumalacostraca</taxon>
        <taxon>Eucarida</taxon>
        <taxon>Decapoda</taxon>
        <taxon>Pleocyemata</taxon>
        <taxon>Brachyura</taxon>
        <taxon>Eubrachyura</taxon>
        <taxon>Portunoidea</taxon>
        <taxon>Portunidae</taxon>
        <taxon>Portuninae</taxon>
        <taxon>Portunus</taxon>
    </lineage>
</organism>
<keyword evidence="3" id="KW-1185">Reference proteome</keyword>
<dbReference type="EMBL" id="VSRR010013199">
    <property type="protein sequence ID" value="MPC55463.1"/>
    <property type="molecule type" value="Genomic_DNA"/>
</dbReference>